<dbReference type="EMBL" id="JAKNGE010000026">
    <property type="protein sequence ID" value="MCG4747607.1"/>
    <property type="molecule type" value="Genomic_DNA"/>
</dbReference>
<name>A0AAW5BUP2_9FIRM</name>
<dbReference type="InterPro" id="IPR036390">
    <property type="entry name" value="WH_DNA-bd_sf"/>
</dbReference>
<accession>A0AAW5BUP2</accession>
<comment type="caution">
    <text evidence="5">The sequence shown here is derived from an EMBL/GenBank/DDBJ whole genome shotgun (WGS) entry which is preliminary data.</text>
</comment>
<reference evidence="6 7" key="1">
    <citation type="journal article" date="2020" name="Cell Host Microbe">
        <title>Functional and Genomic Variation between Human-Derived Isolates of Lachnospiraceae Reveals Inter- and Intra-Species Diversity.</title>
        <authorList>
            <person name="Sorbara M.T."/>
            <person name="Littmann E.R."/>
            <person name="Fontana E."/>
            <person name="Moody T.U."/>
            <person name="Kohout C.E."/>
            <person name="Gjonbalaj M."/>
            <person name="Eaton V."/>
            <person name="Seok R."/>
            <person name="Leiner I.M."/>
            <person name="Pamer E.G."/>
        </authorList>
    </citation>
    <scope>NUCLEOTIDE SEQUENCE [LARGE SCALE GENOMIC DNA]</scope>
    <source>
        <strain evidence="6 7">MSK.1.17</strain>
    </source>
</reference>
<dbReference type="GO" id="GO:0042732">
    <property type="term" value="P:D-xylose metabolic process"/>
    <property type="evidence" value="ECO:0007669"/>
    <property type="project" value="UniProtKB-KW"/>
</dbReference>
<organism evidence="5 8">
    <name type="scientific">Enterocloster aldenensis</name>
    <dbReference type="NCBI Taxonomy" id="358742"/>
    <lineage>
        <taxon>Bacteria</taxon>
        <taxon>Bacillati</taxon>
        <taxon>Bacillota</taxon>
        <taxon>Clostridia</taxon>
        <taxon>Lachnospirales</taxon>
        <taxon>Lachnospiraceae</taxon>
        <taxon>Enterocloster</taxon>
    </lineage>
</organism>
<sequence length="324" mass="36409">MKTEDSVSIKQINTERIRAFMEQEGPVSKSQVARQLGLSFPTVTRLLEELGASGEVLTQGMGTSTGGRCPCHYRLNPDYRLFLLIQVEDGHMRWSLKNLDKETVEQAEVSFQGFSLEKLDRLILDIAGRYGQLKAAAVGIAALVSRGMVEESGSFPCLHGINLTEHFKSLTPVPVVLDNDMNYLTMGCWNSYRFRADSLITLYMGSCGMGGGMVIDNRLWAGTSGFCEPAFLPFMEPYWEELGRHPKTMDVTELYTRLIQIYTFTVNPAMIVLYWHPLLEGKLDQIRRSCAALMPAKALPAIELSRSYQEDYENGLFAVARRHS</sequence>
<dbReference type="PANTHER" id="PTHR18964:SF149">
    <property type="entry name" value="BIFUNCTIONAL UDP-N-ACETYLGLUCOSAMINE 2-EPIMERASE_N-ACETYLMANNOSAMINE KINASE"/>
    <property type="match status" value="1"/>
</dbReference>
<dbReference type="InterPro" id="IPR000600">
    <property type="entry name" value="ROK"/>
</dbReference>
<evidence type="ECO:0000313" key="6">
    <source>
        <dbReference type="EMBL" id="NSJ52301.1"/>
    </source>
</evidence>
<reference evidence="5" key="3">
    <citation type="submission" date="2022-01" db="EMBL/GenBank/DDBJ databases">
        <title>Collection of gut derived symbiotic bacterial strains cultured from healthy donors.</title>
        <authorList>
            <person name="Lin H."/>
            <person name="Kohout C."/>
            <person name="Waligurski E."/>
            <person name="Pamer E.G."/>
        </authorList>
    </citation>
    <scope>NUCLEOTIDE SEQUENCE</scope>
    <source>
        <strain evidence="5">DFI.6.55</strain>
    </source>
</reference>
<dbReference type="InterPro" id="IPR005471">
    <property type="entry name" value="Tscrpt_reg_IclR_N"/>
</dbReference>
<dbReference type="EMBL" id="JAAITT010000064">
    <property type="protein sequence ID" value="NSJ52301.1"/>
    <property type="molecule type" value="Genomic_DNA"/>
</dbReference>
<dbReference type="GeneID" id="97207180"/>
<evidence type="ECO:0000256" key="1">
    <source>
        <dbReference type="ARBA" id="ARBA00002486"/>
    </source>
</evidence>
<dbReference type="AlphaFoldDB" id="A0AAW5BUP2"/>
<dbReference type="GO" id="GO:0003677">
    <property type="term" value="F:DNA binding"/>
    <property type="evidence" value="ECO:0007669"/>
    <property type="project" value="InterPro"/>
</dbReference>
<dbReference type="Gene3D" id="3.30.420.40">
    <property type="match status" value="2"/>
</dbReference>
<dbReference type="GO" id="GO:0006355">
    <property type="term" value="P:regulation of DNA-templated transcription"/>
    <property type="evidence" value="ECO:0007669"/>
    <property type="project" value="InterPro"/>
</dbReference>
<keyword evidence="7" id="KW-1185">Reference proteome</keyword>
<keyword evidence="3" id="KW-0859">Xylose metabolism</keyword>
<dbReference type="PANTHER" id="PTHR18964">
    <property type="entry name" value="ROK (REPRESSOR, ORF, KINASE) FAMILY"/>
    <property type="match status" value="1"/>
</dbReference>
<dbReference type="SUPFAM" id="SSF46785">
    <property type="entry name" value="Winged helix' DNA-binding domain"/>
    <property type="match status" value="1"/>
</dbReference>
<evidence type="ECO:0000313" key="8">
    <source>
        <dbReference type="Proteomes" id="UP001299608"/>
    </source>
</evidence>
<feature type="domain" description="HTH iclR-type" evidence="4">
    <location>
        <begin position="17"/>
        <end position="50"/>
    </location>
</feature>
<dbReference type="InterPro" id="IPR043129">
    <property type="entry name" value="ATPase_NBD"/>
</dbReference>
<evidence type="ECO:0000313" key="7">
    <source>
        <dbReference type="Proteomes" id="UP000669239"/>
    </source>
</evidence>
<dbReference type="SUPFAM" id="SSF53067">
    <property type="entry name" value="Actin-like ATPase domain"/>
    <property type="match status" value="1"/>
</dbReference>
<dbReference type="InterPro" id="IPR036388">
    <property type="entry name" value="WH-like_DNA-bd_sf"/>
</dbReference>
<evidence type="ECO:0000259" key="4">
    <source>
        <dbReference type="Pfam" id="PF09339"/>
    </source>
</evidence>
<reference evidence="6" key="2">
    <citation type="submission" date="2020-02" db="EMBL/GenBank/DDBJ databases">
        <authorList>
            <person name="Littmann E."/>
            <person name="Sorbara M."/>
        </authorList>
    </citation>
    <scope>NUCLEOTIDE SEQUENCE</scope>
    <source>
        <strain evidence="6">MSK.1.17</strain>
    </source>
</reference>
<gene>
    <name evidence="6" type="ORF">G5B36_26995</name>
    <name evidence="5" type="ORF">L0N08_19445</name>
</gene>
<protein>
    <submittedName>
        <fullName evidence="5">ROK family protein</fullName>
    </submittedName>
</protein>
<dbReference type="Pfam" id="PF09339">
    <property type="entry name" value="HTH_IclR"/>
    <property type="match status" value="1"/>
</dbReference>
<evidence type="ECO:0000313" key="5">
    <source>
        <dbReference type="EMBL" id="MCG4747607.1"/>
    </source>
</evidence>
<evidence type="ECO:0000256" key="2">
    <source>
        <dbReference type="ARBA" id="ARBA00006479"/>
    </source>
</evidence>
<dbReference type="Proteomes" id="UP001299608">
    <property type="component" value="Unassembled WGS sequence"/>
</dbReference>
<evidence type="ECO:0000256" key="3">
    <source>
        <dbReference type="ARBA" id="ARBA00022629"/>
    </source>
</evidence>
<comment type="function">
    <text evidence="1">Transcriptional repressor of xylose-utilizing enzymes.</text>
</comment>
<dbReference type="RefSeq" id="WP_117559198.1">
    <property type="nucleotide sequence ID" value="NZ_BAABZL010000001.1"/>
</dbReference>
<dbReference type="Proteomes" id="UP000669239">
    <property type="component" value="Unassembled WGS sequence"/>
</dbReference>
<comment type="similarity">
    <text evidence="2">Belongs to the ROK (NagC/XylR) family.</text>
</comment>
<dbReference type="Gene3D" id="1.10.10.10">
    <property type="entry name" value="Winged helix-like DNA-binding domain superfamily/Winged helix DNA-binding domain"/>
    <property type="match status" value="1"/>
</dbReference>
<keyword evidence="3" id="KW-0119">Carbohydrate metabolism</keyword>
<proteinExistence type="inferred from homology"/>
<dbReference type="Pfam" id="PF00480">
    <property type="entry name" value="ROK"/>
    <property type="match status" value="1"/>
</dbReference>